<name>A0A5S5BRJ2_9BACL</name>
<dbReference type="AlphaFoldDB" id="A0A5S5BRJ2"/>
<evidence type="ECO:0000313" key="3">
    <source>
        <dbReference type="Proteomes" id="UP000323257"/>
    </source>
</evidence>
<dbReference type="EMBL" id="VNHS01000013">
    <property type="protein sequence ID" value="TYP69825.1"/>
    <property type="molecule type" value="Genomic_DNA"/>
</dbReference>
<dbReference type="Proteomes" id="UP000323257">
    <property type="component" value="Unassembled WGS sequence"/>
</dbReference>
<reference evidence="2 3" key="1">
    <citation type="submission" date="2019-07" db="EMBL/GenBank/DDBJ databases">
        <title>Genomic Encyclopedia of Type Strains, Phase III (KMG-III): the genomes of soil and plant-associated and newly described type strains.</title>
        <authorList>
            <person name="Whitman W."/>
        </authorList>
    </citation>
    <scope>NUCLEOTIDE SEQUENCE [LARGE SCALE GENOMIC DNA]</scope>
    <source>
        <strain evidence="2 3">BL24</strain>
    </source>
</reference>
<accession>A0A5S5BRJ2</accession>
<dbReference type="RefSeq" id="WP_148932815.1">
    <property type="nucleotide sequence ID" value="NZ_VNHS01000013.1"/>
</dbReference>
<evidence type="ECO:0008006" key="4">
    <source>
        <dbReference type="Google" id="ProtNLM"/>
    </source>
</evidence>
<protein>
    <recommendedName>
        <fullName evidence="4">Lycopene cyclase domain-containing protein</fullName>
    </recommendedName>
</protein>
<evidence type="ECO:0000256" key="1">
    <source>
        <dbReference type="SAM" id="Phobius"/>
    </source>
</evidence>
<feature type="transmembrane region" description="Helical" evidence="1">
    <location>
        <begin position="35"/>
        <end position="54"/>
    </location>
</feature>
<proteinExistence type="predicted"/>
<comment type="caution">
    <text evidence="2">The sequence shown here is derived from an EMBL/GenBank/DDBJ whole genome shotgun (WGS) entry which is preliminary data.</text>
</comment>
<feature type="transmembrane region" description="Helical" evidence="1">
    <location>
        <begin position="66"/>
        <end position="88"/>
    </location>
</feature>
<keyword evidence="1" id="KW-0812">Transmembrane</keyword>
<evidence type="ECO:0000313" key="2">
    <source>
        <dbReference type="EMBL" id="TYP69825.1"/>
    </source>
</evidence>
<keyword evidence="1" id="KW-1133">Transmembrane helix</keyword>
<gene>
    <name evidence="2" type="ORF">BCM02_113157</name>
</gene>
<keyword evidence="3" id="KW-1185">Reference proteome</keyword>
<feature type="transmembrane region" description="Helical" evidence="1">
    <location>
        <begin position="6"/>
        <end position="23"/>
    </location>
</feature>
<keyword evidence="1" id="KW-0472">Membrane</keyword>
<sequence length="96" mass="10295">MEWLVVIGTVIGGALVWLLRKLGGTWRLGANLAALLAYVAVVAIGGGKVIEIIVDDEVLMTTVHEIFLNELFLAGAGYLALFGLSRLLESMGKRAR</sequence>
<organism evidence="2 3">
    <name type="scientific">Paenibacillus methanolicus</name>
    <dbReference type="NCBI Taxonomy" id="582686"/>
    <lineage>
        <taxon>Bacteria</taxon>
        <taxon>Bacillati</taxon>
        <taxon>Bacillota</taxon>
        <taxon>Bacilli</taxon>
        <taxon>Bacillales</taxon>
        <taxon>Paenibacillaceae</taxon>
        <taxon>Paenibacillus</taxon>
    </lineage>
</organism>